<evidence type="ECO:0000256" key="2">
    <source>
        <dbReference type="ARBA" id="ARBA00023163"/>
    </source>
</evidence>
<evidence type="ECO:0000259" key="3">
    <source>
        <dbReference type="PROSITE" id="PS01124"/>
    </source>
</evidence>
<keyword evidence="1" id="KW-0805">Transcription regulation</keyword>
<dbReference type="RefSeq" id="WP_055776607.1">
    <property type="nucleotide sequence ID" value="NZ_CBCSCF010000002.1"/>
</dbReference>
<dbReference type="SMART" id="SM00342">
    <property type="entry name" value="HTH_ARAC"/>
    <property type="match status" value="1"/>
</dbReference>
<dbReference type="Proteomes" id="UP000705283">
    <property type="component" value="Unassembled WGS sequence"/>
</dbReference>
<organism evidence="4 7">
    <name type="scientific">Rouxiella silvae</name>
    <dbReference type="NCBI Taxonomy" id="1646373"/>
    <lineage>
        <taxon>Bacteria</taxon>
        <taxon>Pseudomonadati</taxon>
        <taxon>Pseudomonadota</taxon>
        <taxon>Gammaproteobacteria</taxon>
        <taxon>Enterobacterales</taxon>
        <taxon>Yersiniaceae</taxon>
        <taxon>Rouxiella</taxon>
    </lineage>
</organism>
<dbReference type="EMBL" id="MRWD01000008">
    <property type="protein sequence ID" value="ORJ22423.1"/>
    <property type="molecule type" value="Genomic_DNA"/>
</dbReference>
<comment type="caution">
    <text evidence="4">The sequence shown here is derived from an EMBL/GenBank/DDBJ whole genome shotgun (WGS) entry which is preliminary data.</text>
</comment>
<dbReference type="PANTHER" id="PTHR43436">
    <property type="entry name" value="ARAC-FAMILY TRANSCRIPTIONAL REGULATOR"/>
    <property type="match status" value="1"/>
</dbReference>
<dbReference type="GO" id="GO:0043565">
    <property type="term" value="F:sequence-specific DNA binding"/>
    <property type="evidence" value="ECO:0007669"/>
    <property type="project" value="InterPro"/>
</dbReference>
<keyword evidence="2" id="KW-0804">Transcription</keyword>
<reference evidence="5" key="1">
    <citation type="submission" date="2016-12" db="EMBL/GenBank/DDBJ databases">
        <authorList>
            <person name="Le Fleche-Mateos A."/>
        </authorList>
    </citation>
    <scope>NUCLEOTIDE SEQUENCE</scope>
    <source>
        <strain evidence="5">213</strain>
    </source>
</reference>
<dbReference type="Pfam" id="PF12833">
    <property type="entry name" value="HTH_18"/>
    <property type="match status" value="1"/>
</dbReference>
<dbReference type="InterPro" id="IPR018060">
    <property type="entry name" value="HTH_AraC"/>
</dbReference>
<reference evidence="5 6" key="2">
    <citation type="journal article" date="2017" name="Int. J. Syst. Evol. Microbiol.">
        <title>Rouxiella badensis sp. nov. and Rouxiella silvae sp. nov. isolated from peat bog soil in Germany and emendation of the genus description.</title>
        <authorList>
            <person name="Le Fleche-Mateos A."/>
            <person name="Kugler J.H."/>
            <person name="Hansen S.H."/>
            <person name="Syldatk C."/>
            <person name="Hausmann R."/>
            <person name="Lomprez F."/>
            <person name="Vandenbogaert M."/>
            <person name="Manuguerra J.C."/>
            <person name="Grimont P.A."/>
        </authorList>
    </citation>
    <scope>NUCLEOTIDE SEQUENCE [LARGE SCALE GENOMIC DNA]</scope>
    <source>
        <strain evidence="5 6">213</strain>
    </source>
</reference>
<sequence length="302" mass="33589">MTDIKQLCEAVEQAITQRGNISPCYTEAEGMILLRSQTHRHPMHLIHKPALCIVAQGEKWTRFGDERLCYRAGEAMLVSVEMPGASQVVEASAEAPYLSVVVELDLAIMNDVYQQMASPPKPDSASKNAAQVIQLTPRLNECVLRALQLLNSPQAIPLLYPGLMKELCYWLLTGPHGALLATTVLGRERHHRLIEAVHVLRKNFDKTLRIDTLAGVAGLSPTAFHRHFRAMTSMTPGQFQKKIRLLEARRLLLSGATSAESVAFQVGYASPSQFSREYARLFGAPPRRDIVNLQAQLRESLD</sequence>
<dbReference type="AlphaFoldDB" id="A0AA40WXY6"/>
<evidence type="ECO:0000313" key="7">
    <source>
        <dbReference type="Proteomes" id="UP000705283"/>
    </source>
</evidence>
<proteinExistence type="predicted"/>
<keyword evidence="6" id="KW-1185">Reference proteome</keyword>
<dbReference type="SUPFAM" id="SSF46689">
    <property type="entry name" value="Homeodomain-like"/>
    <property type="match status" value="2"/>
</dbReference>
<protein>
    <submittedName>
        <fullName evidence="4">AraC family transcriptional regulator</fullName>
    </submittedName>
</protein>
<dbReference type="InterPro" id="IPR009594">
    <property type="entry name" value="Tscrpt_reg_HTH_AraC_N"/>
</dbReference>
<dbReference type="Gene3D" id="1.10.10.60">
    <property type="entry name" value="Homeodomain-like"/>
    <property type="match status" value="2"/>
</dbReference>
<dbReference type="PANTHER" id="PTHR43436:SF1">
    <property type="entry name" value="TRANSCRIPTIONAL REGULATORY PROTEIN"/>
    <property type="match status" value="1"/>
</dbReference>
<accession>A0AA40WXY6</accession>
<evidence type="ECO:0000313" key="4">
    <source>
        <dbReference type="EMBL" id="MBF6635148.1"/>
    </source>
</evidence>
<dbReference type="EMBL" id="JADMKS010000001">
    <property type="protein sequence ID" value="MBF6635148.1"/>
    <property type="molecule type" value="Genomic_DNA"/>
</dbReference>
<evidence type="ECO:0000256" key="1">
    <source>
        <dbReference type="ARBA" id="ARBA00023015"/>
    </source>
</evidence>
<dbReference type="Pfam" id="PF06719">
    <property type="entry name" value="AraC_N"/>
    <property type="match status" value="1"/>
</dbReference>
<name>A0AA40WXY6_9GAMM</name>
<reference evidence="4" key="4">
    <citation type="submission" date="2022-09" db="EMBL/GenBank/DDBJ databases">
        <title>Rouxiella aceris sp. nov., isolated from tree sap and emended description of the genus Rhouxiella.</title>
        <authorList>
            <person name="Kim I.S."/>
        </authorList>
    </citation>
    <scope>NUCLEOTIDE SEQUENCE</scope>
    <source>
        <strain evidence="4">SAP-2</strain>
    </source>
</reference>
<dbReference type="Proteomes" id="UP000192722">
    <property type="component" value="Unassembled WGS sequence"/>
</dbReference>
<evidence type="ECO:0000313" key="5">
    <source>
        <dbReference type="EMBL" id="ORJ22423.1"/>
    </source>
</evidence>
<feature type="domain" description="HTH araC/xylS-type" evidence="3">
    <location>
        <begin position="194"/>
        <end position="292"/>
    </location>
</feature>
<gene>
    <name evidence="5" type="ORF">BS639_05140</name>
    <name evidence="4" type="ORF">ITX54_00495</name>
</gene>
<dbReference type="GO" id="GO:0003700">
    <property type="term" value="F:DNA-binding transcription factor activity"/>
    <property type="evidence" value="ECO:0007669"/>
    <property type="project" value="InterPro"/>
</dbReference>
<dbReference type="InterPro" id="IPR009057">
    <property type="entry name" value="Homeodomain-like_sf"/>
</dbReference>
<reference evidence="4" key="3">
    <citation type="submission" date="2020-11" db="EMBL/GenBank/DDBJ databases">
        <authorList>
            <person name="Lee S.D."/>
        </authorList>
    </citation>
    <scope>NUCLEOTIDE SEQUENCE</scope>
    <source>
        <strain evidence="4">SAP-2</strain>
    </source>
</reference>
<dbReference type="PROSITE" id="PS01124">
    <property type="entry name" value="HTH_ARAC_FAMILY_2"/>
    <property type="match status" value="1"/>
</dbReference>
<evidence type="ECO:0000313" key="6">
    <source>
        <dbReference type="Proteomes" id="UP000192722"/>
    </source>
</evidence>